<reference evidence="2" key="1">
    <citation type="submission" date="2022-10" db="EMBL/GenBank/DDBJ databases">
        <title>Chitinophaga sp. nov., isolated from soil.</title>
        <authorList>
            <person name="Jeon C.O."/>
        </authorList>
    </citation>
    <scope>NUCLEOTIDE SEQUENCE</scope>
    <source>
        <strain evidence="2">R8</strain>
    </source>
</reference>
<dbReference type="InterPro" id="IPR029068">
    <property type="entry name" value="Glyas_Bleomycin-R_OHBP_Dase"/>
</dbReference>
<dbReference type="InterPro" id="IPR004360">
    <property type="entry name" value="Glyas_Fos-R_dOase_dom"/>
</dbReference>
<organism evidence="2 3">
    <name type="scientific">Chitinophaga horti</name>
    <dbReference type="NCBI Taxonomy" id="2920382"/>
    <lineage>
        <taxon>Bacteria</taxon>
        <taxon>Pseudomonadati</taxon>
        <taxon>Bacteroidota</taxon>
        <taxon>Chitinophagia</taxon>
        <taxon>Chitinophagales</taxon>
        <taxon>Chitinophagaceae</taxon>
        <taxon>Chitinophaga</taxon>
    </lineage>
</organism>
<dbReference type="PANTHER" id="PTHR33990">
    <property type="entry name" value="PROTEIN YJDN-RELATED"/>
    <property type="match status" value="1"/>
</dbReference>
<feature type="domain" description="Glyoxalase/fosfomycin resistance/dioxygenase" evidence="1">
    <location>
        <begin position="12"/>
        <end position="131"/>
    </location>
</feature>
<dbReference type="CDD" id="cd06588">
    <property type="entry name" value="PhnB_like"/>
    <property type="match status" value="1"/>
</dbReference>
<dbReference type="RefSeq" id="WP_244845524.1">
    <property type="nucleotide sequence ID" value="NZ_CP107006.1"/>
</dbReference>
<evidence type="ECO:0000259" key="1">
    <source>
        <dbReference type="Pfam" id="PF00903"/>
    </source>
</evidence>
<keyword evidence="3" id="KW-1185">Reference proteome</keyword>
<evidence type="ECO:0000313" key="3">
    <source>
        <dbReference type="Proteomes" id="UP001162741"/>
    </source>
</evidence>
<accession>A0ABY6J4T6</accession>
<dbReference type="InterPro" id="IPR028973">
    <property type="entry name" value="PhnB-like"/>
</dbReference>
<protein>
    <submittedName>
        <fullName evidence="2">VOC family protein</fullName>
    </submittedName>
</protein>
<dbReference type="Proteomes" id="UP001162741">
    <property type="component" value="Chromosome"/>
</dbReference>
<gene>
    <name evidence="2" type="ORF">MKQ68_05325</name>
</gene>
<dbReference type="Pfam" id="PF00903">
    <property type="entry name" value="Glyoxalase"/>
    <property type="match status" value="1"/>
</dbReference>
<dbReference type="EMBL" id="CP107006">
    <property type="protein sequence ID" value="UYQ94510.1"/>
    <property type="molecule type" value="Genomic_DNA"/>
</dbReference>
<proteinExistence type="predicted"/>
<dbReference type="Gene3D" id="3.10.180.10">
    <property type="entry name" value="2,3-Dihydroxybiphenyl 1,2-Dioxygenase, domain 1"/>
    <property type="match status" value="1"/>
</dbReference>
<dbReference type="SUPFAM" id="SSF54593">
    <property type="entry name" value="Glyoxalase/Bleomycin resistance protein/Dihydroxybiphenyl dioxygenase"/>
    <property type="match status" value="1"/>
</dbReference>
<dbReference type="PANTHER" id="PTHR33990:SF1">
    <property type="entry name" value="PROTEIN YJDN"/>
    <property type="match status" value="1"/>
</dbReference>
<evidence type="ECO:0000313" key="2">
    <source>
        <dbReference type="EMBL" id="UYQ94510.1"/>
    </source>
</evidence>
<sequence length="138" mass="14953">MLGVNPYLNFKGTCRAAFDFYKSVFGGEFVSVIRFGDLPEACPGVEDEIMHISLPIGDGSMLMGSDFPGGVEKAIHGNTVFVCLGGDDETECRRLFDGLSAGGEVHEPFQQAPWGDIFGDFTDKFGIKWMVNCLGTKA</sequence>
<name>A0ABY6J4T6_9BACT</name>